<evidence type="ECO:0000313" key="1">
    <source>
        <dbReference type="EMBL" id="CCA82831.1"/>
    </source>
</evidence>
<accession>G2ZUW8</accession>
<reference evidence="1" key="2">
    <citation type="submission" date="2011-04" db="EMBL/GenBank/DDBJ databases">
        <authorList>
            <person name="Genoscope - CEA"/>
        </authorList>
    </citation>
    <scope>NUCLEOTIDE SEQUENCE</scope>
    <source>
        <strain evidence="1">R229</strain>
    </source>
</reference>
<dbReference type="AlphaFoldDB" id="G2ZUW8"/>
<gene>
    <name evidence="1" type="ORF">BDB_mp50001</name>
</gene>
<dbReference type="EMBL" id="FR854081">
    <property type="protein sequence ID" value="CCA82831.1"/>
    <property type="molecule type" value="Genomic_DNA"/>
</dbReference>
<protein>
    <submittedName>
        <fullName evidence="1">Uncharacterized protein</fullName>
    </submittedName>
</protein>
<sequence>MTRPISGTDAENDVTCSMGDCHEWTIAGYLTLSVTVGNGV</sequence>
<proteinExistence type="predicted"/>
<organism evidence="1">
    <name type="scientific">blood disease bacterium R229</name>
    <dbReference type="NCBI Taxonomy" id="741978"/>
    <lineage>
        <taxon>Bacteria</taxon>
        <taxon>Pseudomonadati</taxon>
        <taxon>Pseudomonadota</taxon>
        <taxon>Betaproteobacteria</taxon>
        <taxon>Burkholderiales</taxon>
        <taxon>Burkholderiaceae</taxon>
        <taxon>Ralstonia</taxon>
        <taxon>Ralstonia solanacearum species complex</taxon>
    </lineage>
</organism>
<name>G2ZUW8_9RALS</name>
<reference evidence="1" key="1">
    <citation type="journal article" date="2011" name="PLoS ONE">
        <title>Ralstonia syzygii, the Blood Disease Bacterium and some Asian R. solanacearum strains form a single genomic species despite divergent lifestyles.</title>
        <authorList>
            <person name="Remenant B."/>
            <person name="de Cambiaire J.C."/>
            <person name="Cellier G."/>
            <person name="Jacobs J.M."/>
            <person name="Mangenot S."/>
            <person name="Barbe V."/>
            <person name="Lajus A."/>
            <person name="Vallenet D."/>
            <person name="Medigue C."/>
            <person name="Fegan M."/>
            <person name="Allen C."/>
            <person name="Prior P."/>
        </authorList>
    </citation>
    <scope>NUCLEOTIDE SEQUENCE</scope>
    <source>
        <strain evidence="1">R229</strain>
    </source>
</reference>